<dbReference type="RefSeq" id="WP_218043027.1">
    <property type="nucleotide sequence ID" value="NZ_BIFH01000024.1"/>
</dbReference>
<feature type="compositionally biased region" description="Pro residues" evidence="1">
    <location>
        <begin position="515"/>
        <end position="525"/>
    </location>
</feature>
<dbReference type="EMBL" id="BIFH01000024">
    <property type="protein sequence ID" value="GCD97546.1"/>
    <property type="molecule type" value="Genomic_DNA"/>
</dbReference>
<dbReference type="Pfam" id="PF09826">
    <property type="entry name" value="Beta_propel"/>
    <property type="match status" value="1"/>
</dbReference>
<feature type="compositionally biased region" description="Low complexity" evidence="1">
    <location>
        <begin position="477"/>
        <end position="514"/>
    </location>
</feature>
<evidence type="ECO:0000313" key="2">
    <source>
        <dbReference type="EMBL" id="GCD97546.1"/>
    </source>
</evidence>
<dbReference type="PROSITE" id="PS51257">
    <property type="entry name" value="PROKAR_LIPOPROTEIN"/>
    <property type="match status" value="1"/>
</dbReference>
<dbReference type="Proteomes" id="UP000286931">
    <property type="component" value="Unassembled WGS sequence"/>
</dbReference>
<evidence type="ECO:0008006" key="4">
    <source>
        <dbReference type="Google" id="ProtNLM"/>
    </source>
</evidence>
<evidence type="ECO:0000313" key="3">
    <source>
        <dbReference type="Proteomes" id="UP000286931"/>
    </source>
</evidence>
<reference evidence="2 3" key="1">
    <citation type="submission" date="2018-12" db="EMBL/GenBank/DDBJ databases">
        <title>Draft genome sequence of Embleya hyalina NBRC 13850T.</title>
        <authorList>
            <person name="Komaki H."/>
            <person name="Hosoyama A."/>
            <person name="Kimura A."/>
            <person name="Ichikawa N."/>
            <person name="Tamura T."/>
        </authorList>
    </citation>
    <scope>NUCLEOTIDE SEQUENCE [LARGE SCALE GENOMIC DNA]</scope>
    <source>
        <strain evidence="2 3">NBRC 13850</strain>
    </source>
</reference>
<name>A0A401YSJ4_9ACTN</name>
<feature type="compositionally biased region" description="Low complexity" evidence="1">
    <location>
        <begin position="83"/>
        <end position="99"/>
    </location>
</feature>
<proteinExistence type="predicted"/>
<dbReference type="AlphaFoldDB" id="A0A401YSJ4"/>
<protein>
    <recommendedName>
        <fullName evidence="4">Lipoprotein</fullName>
    </recommendedName>
</protein>
<feature type="region of interest" description="Disordered" evidence="1">
    <location>
        <begin position="425"/>
        <end position="531"/>
    </location>
</feature>
<keyword evidence="3" id="KW-1185">Reference proteome</keyword>
<feature type="region of interest" description="Disordered" evidence="1">
    <location>
        <begin position="80"/>
        <end position="125"/>
    </location>
</feature>
<gene>
    <name evidence="2" type="ORF">EHYA_05240</name>
</gene>
<comment type="caution">
    <text evidence="2">The sequence shown here is derived from an EMBL/GenBank/DDBJ whole genome shotgun (WGS) entry which is preliminary data.</text>
</comment>
<accession>A0A401YSJ4</accession>
<evidence type="ECO:0000256" key="1">
    <source>
        <dbReference type="SAM" id="MobiDB-lite"/>
    </source>
</evidence>
<sequence>MRIHDGSTRGAAALPIFVLAAGLVVGGCTASSSQDRDKTDPTRTTALTAEEKPLTAFDSCGALVDDFRAAALRTVTEHSDGVPLAAPDAGAPAAAPKSAEGMSADRAAPTAPEHSTTNTQEVGVDEPDLVKSDGRRVLTVANGRLTVLDTASHRVTGSLEVPGARATEVLVSGDRALLILDAGSNLPQSRGGSGKMAPIPGGSGGSGGSMLPGTNTQARFVLVDLTAAPRILGDLTVDGAYADARQVGSTARIVVRSRPRLSMTTDRSPDKAKDRIRRSTAADWLPQFTLAANGRTETGNLVGCDRVSRPATRAGDPGHTGAATVSVLSFDLTRDLDKGDPVTVAADVNNVYASQSNLYLAISSSRRAVSRDEKVIGGGPPTTNTAITQLDISGKGTPRLVATGSVSGTMINEYAMSELGGNLRVATTLSPGDPTIPQSGPGNLPPGDTTRSTTAPGSSVPVPPGNAKPGTLAPSTAQGSAAPADSAPGGAPNGSAGSAVAPSDGTDTRPNTPSTRPPSAGPPIAPRSGSESAVVVLARNGDRLTQVGRVGGLGRTERIMGVRFAGPIAYVVTFRQTDPLYTIDLSDPRNPRTVGELKINGYSAYLHPIADGRLIGVGQDATDGGMRLGTQVSLFDVRALADPTRVAQYTIPNGSSQAEQDAHAFLYWPKDGTVVVPVTGAYSIPDRSQIAPGEKYPGTRGSYALVLRVDGTRIVEVGRVTHPGSRILRSLVVGDELWTVSAAGVSVDRLADVRQVAWIPIG</sequence>
<organism evidence="2 3">
    <name type="scientific">Embleya hyalina</name>
    <dbReference type="NCBI Taxonomy" id="516124"/>
    <lineage>
        <taxon>Bacteria</taxon>
        <taxon>Bacillati</taxon>
        <taxon>Actinomycetota</taxon>
        <taxon>Actinomycetes</taxon>
        <taxon>Kitasatosporales</taxon>
        <taxon>Streptomycetaceae</taxon>
        <taxon>Embleya</taxon>
    </lineage>
</organism>
<feature type="compositionally biased region" description="Polar residues" evidence="1">
    <location>
        <begin position="425"/>
        <end position="441"/>
    </location>
</feature>
<dbReference type="InterPro" id="IPR019198">
    <property type="entry name" value="Beta_propeller_containing"/>
</dbReference>